<dbReference type="Proteomes" id="UP001341840">
    <property type="component" value="Unassembled WGS sequence"/>
</dbReference>
<reference evidence="1 2" key="1">
    <citation type="journal article" date="2023" name="Plants (Basel)">
        <title>Bridging the Gap: Combining Genomics and Transcriptomics Approaches to Understand Stylosanthes scabra, an Orphan Legume from the Brazilian Caatinga.</title>
        <authorList>
            <person name="Ferreira-Neto J.R.C."/>
            <person name="da Silva M.D."/>
            <person name="Binneck E."/>
            <person name="de Melo N.F."/>
            <person name="da Silva R.H."/>
            <person name="de Melo A.L.T.M."/>
            <person name="Pandolfi V."/>
            <person name="Bustamante F.O."/>
            <person name="Brasileiro-Vidal A.C."/>
            <person name="Benko-Iseppon A.M."/>
        </authorList>
    </citation>
    <scope>NUCLEOTIDE SEQUENCE [LARGE SCALE GENOMIC DNA]</scope>
    <source>
        <tissue evidence="1">Leaves</tissue>
    </source>
</reference>
<organism evidence="1 2">
    <name type="scientific">Stylosanthes scabra</name>
    <dbReference type="NCBI Taxonomy" id="79078"/>
    <lineage>
        <taxon>Eukaryota</taxon>
        <taxon>Viridiplantae</taxon>
        <taxon>Streptophyta</taxon>
        <taxon>Embryophyta</taxon>
        <taxon>Tracheophyta</taxon>
        <taxon>Spermatophyta</taxon>
        <taxon>Magnoliopsida</taxon>
        <taxon>eudicotyledons</taxon>
        <taxon>Gunneridae</taxon>
        <taxon>Pentapetalae</taxon>
        <taxon>rosids</taxon>
        <taxon>fabids</taxon>
        <taxon>Fabales</taxon>
        <taxon>Fabaceae</taxon>
        <taxon>Papilionoideae</taxon>
        <taxon>50 kb inversion clade</taxon>
        <taxon>dalbergioids sensu lato</taxon>
        <taxon>Dalbergieae</taxon>
        <taxon>Pterocarpus clade</taxon>
        <taxon>Stylosanthes</taxon>
    </lineage>
</organism>
<comment type="caution">
    <text evidence="1">The sequence shown here is derived from an EMBL/GenBank/DDBJ whole genome shotgun (WGS) entry which is preliminary data.</text>
</comment>
<feature type="non-terminal residue" evidence="1">
    <location>
        <position position="53"/>
    </location>
</feature>
<name>A0ABU6VYE3_9FABA</name>
<sequence>MSRITWSLVKSYVSLEVLRENLGFKPELDRDSTLYAEKATYNMEQAEVIRDAH</sequence>
<proteinExistence type="predicted"/>
<accession>A0ABU6VYE3</accession>
<evidence type="ECO:0000313" key="1">
    <source>
        <dbReference type="EMBL" id="MED6177987.1"/>
    </source>
</evidence>
<keyword evidence="2" id="KW-1185">Reference proteome</keyword>
<dbReference type="EMBL" id="JASCZI010154376">
    <property type="protein sequence ID" value="MED6177987.1"/>
    <property type="molecule type" value="Genomic_DNA"/>
</dbReference>
<protein>
    <submittedName>
        <fullName evidence="1">Uncharacterized protein</fullName>
    </submittedName>
</protein>
<gene>
    <name evidence="1" type="ORF">PIB30_103348</name>
</gene>
<evidence type="ECO:0000313" key="2">
    <source>
        <dbReference type="Proteomes" id="UP001341840"/>
    </source>
</evidence>